<dbReference type="EMBL" id="NMRN01000046">
    <property type="protein sequence ID" value="PAS92157.1"/>
    <property type="molecule type" value="Genomic_DNA"/>
</dbReference>
<evidence type="ECO:0000313" key="3">
    <source>
        <dbReference type="Proteomes" id="UP000216107"/>
    </source>
</evidence>
<dbReference type="OrthoDB" id="9199128at2"/>
<evidence type="ECO:0000313" key="2">
    <source>
        <dbReference type="EMBL" id="PAS92157.1"/>
    </source>
</evidence>
<organism evidence="2 3">
    <name type="scientific">Candidatus Dactylopiibacterium carminicum</name>
    <dbReference type="NCBI Taxonomy" id="857335"/>
    <lineage>
        <taxon>Bacteria</taxon>
        <taxon>Pseudomonadati</taxon>
        <taxon>Pseudomonadota</taxon>
        <taxon>Betaproteobacteria</taxon>
        <taxon>Rhodocyclales</taxon>
        <taxon>Rhodocyclaceae</taxon>
        <taxon>Candidatus Dactylopiibacterium</taxon>
    </lineage>
</organism>
<reference evidence="1 4" key="1">
    <citation type="submission" date="2016-08" db="EMBL/GenBank/DDBJ databases">
        <title>Candidatus Dactylopiibacterium carminicum genome sequence.</title>
        <authorList>
            <person name="Ramirez-Puebla S.T."/>
            <person name="Ormeno-Orrillo E."/>
            <person name="Vera-Ponce De Leon A."/>
            <person name="Luis L."/>
            <person name="Sanchez-Flores A."/>
            <person name="Monica R."/>
            <person name="Martinez-Romero E."/>
        </authorList>
    </citation>
    <scope>NUCLEOTIDE SEQUENCE [LARGE SCALE GENOMIC DNA]</scope>
    <source>
        <strain evidence="1">END1</strain>
    </source>
</reference>
<dbReference type="EMBL" id="MDUX01000050">
    <property type="protein sequence ID" value="KAF7598410.1"/>
    <property type="molecule type" value="Genomic_DNA"/>
</dbReference>
<reference evidence="2 3" key="2">
    <citation type="submission" date="2017-07" db="EMBL/GenBank/DDBJ databases">
        <title>Candidatus Dactylopiibacterium carminicum, a nitrogen-fixing symbiont of the cochineal insect Dactylopius coccus and Dactylopius opuntiae (Hemiptera: Coccoidea: Dactylopiidae).</title>
        <authorList>
            <person name="Vera A."/>
        </authorList>
    </citation>
    <scope>NUCLEOTIDE SEQUENCE [LARGE SCALE GENOMIC DNA]</scope>
    <source>
        <strain evidence="2 3">NFDCM</strain>
    </source>
</reference>
<keyword evidence="4" id="KW-1185">Reference proteome</keyword>
<dbReference type="Proteomes" id="UP000623509">
    <property type="component" value="Unassembled WGS sequence"/>
</dbReference>
<dbReference type="RefSeq" id="WP_095525401.1">
    <property type="nucleotide sequence ID" value="NZ_MDUX01000050.1"/>
</dbReference>
<name>A0A272EPV6_9RHOO</name>
<dbReference type="Proteomes" id="UP000216107">
    <property type="component" value="Unassembled WGS sequence"/>
</dbReference>
<comment type="caution">
    <text evidence="2">The sequence shown here is derived from an EMBL/GenBank/DDBJ whole genome shotgun (WGS) entry which is preliminary data.</text>
</comment>
<sequence length="62" mass="7077">MVPSFGLFEFEADHSVYVSSEDQERVGYLAEIVMHSTEFSTSRMHEARAHRAVADDLNRIGF</sequence>
<proteinExistence type="predicted"/>
<evidence type="ECO:0000313" key="1">
    <source>
        <dbReference type="EMBL" id="KAF7598410.1"/>
    </source>
</evidence>
<protein>
    <submittedName>
        <fullName evidence="2">Uncharacterized protein</fullName>
    </submittedName>
</protein>
<evidence type="ECO:0000313" key="4">
    <source>
        <dbReference type="Proteomes" id="UP000623509"/>
    </source>
</evidence>
<dbReference type="AlphaFoldDB" id="A0A272EPV6"/>
<accession>A0A272EPV6</accession>
<gene>
    <name evidence="1" type="ORF">BGI27_13540</name>
    <name evidence="2" type="ORF">CGU29_12910</name>
</gene>